<gene>
    <name evidence="2" type="ORF">I5E68_14885</name>
</gene>
<dbReference type="Gene3D" id="2.40.10.220">
    <property type="entry name" value="predicted glycosyltransferase like domains"/>
    <property type="match status" value="1"/>
</dbReference>
<proteinExistence type="predicted"/>
<dbReference type="Proteomes" id="UP000617634">
    <property type="component" value="Unassembled WGS sequence"/>
</dbReference>
<comment type="caution">
    <text evidence="2">The sequence shown here is derived from an EMBL/GenBank/DDBJ whole genome shotgun (WGS) entry which is preliminary data.</text>
</comment>
<protein>
    <submittedName>
        <fullName evidence="2">PilZ domain-containing protein</fullName>
    </submittedName>
</protein>
<reference evidence="2" key="1">
    <citation type="submission" date="2020-11" db="EMBL/GenBank/DDBJ databases">
        <title>Novosphingobium aureum sp. nov., a marine bacterium isolated from sediment of a salt flat.</title>
        <authorList>
            <person name="Yoo Y."/>
            <person name="Kim J.-J."/>
        </authorList>
    </citation>
    <scope>NUCLEOTIDE SEQUENCE</scope>
    <source>
        <strain evidence="2">YJ-S2-02</strain>
    </source>
</reference>
<organism evidence="2 3">
    <name type="scientific">Novosphingobium aureum</name>
    <dbReference type="NCBI Taxonomy" id="2792964"/>
    <lineage>
        <taxon>Bacteria</taxon>
        <taxon>Pseudomonadati</taxon>
        <taxon>Pseudomonadota</taxon>
        <taxon>Alphaproteobacteria</taxon>
        <taxon>Sphingomonadales</taxon>
        <taxon>Sphingomonadaceae</taxon>
        <taxon>Novosphingobium</taxon>
    </lineage>
</organism>
<dbReference type="Pfam" id="PF07238">
    <property type="entry name" value="PilZ"/>
    <property type="match status" value="1"/>
</dbReference>
<feature type="domain" description="PilZ" evidence="1">
    <location>
        <begin position="35"/>
        <end position="115"/>
    </location>
</feature>
<name>A0A931HF25_9SPHN</name>
<dbReference type="GO" id="GO:0035438">
    <property type="term" value="F:cyclic-di-GMP binding"/>
    <property type="evidence" value="ECO:0007669"/>
    <property type="project" value="InterPro"/>
</dbReference>
<accession>A0A931HF25</accession>
<dbReference type="AlphaFoldDB" id="A0A931HF25"/>
<evidence type="ECO:0000259" key="1">
    <source>
        <dbReference type="Pfam" id="PF07238"/>
    </source>
</evidence>
<evidence type="ECO:0000313" key="2">
    <source>
        <dbReference type="EMBL" id="MBH0114228.1"/>
    </source>
</evidence>
<evidence type="ECO:0000313" key="3">
    <source>
        <dbReference type="Proteomes" id="UP000617634"/>
    </source>
</evidence>
<sequence>MDRSDSETRADPFPARRRHICVARCAEPSITGSGRRKLARLRVRLAARISTLCETRQTILADLSQRGARVLTEARFEPGCEVLLEWGEHEALGEVVWCNLNQCGIAFIEPIEEATLIATRQLNDAARLPREREVLRRIARRWASGTDQS</sequence>
<dbReference type="EMBL" id="JADZGI010000002">
    <property type="protein sequence ID" value="MBH0114228.1"/>
    <property type="molecule type" value="Genomic_DNA"/>
</dbReference>
<dbReference type="SUPFAM" id="SSF141371">
    <property type="entry name" value="PilZ domain-like"/>
    <property type="match status" value="1"/>
</dbReference>
<dbReference type="InterPro" id="IPR009875">
    <property type="entry name" value="PilZ_domain"/>
</dbReference>
<keyword evidence="3" id="KW-1185">Reference proteome</keyword>
<dbReference type="RefSeq" id="WP_197165343.1">
    <property type="nucleotide sequence ID" value="NZ_JADZGI010000002.1"/>
</dbReference>